<evidence type="ECO:0000256" key="1">
    <source>
        <dbReference type="SAM" id="MobiDB-lite"/>
    </source>
</evidence>
<dbReference type="RefSeq" id="WP_344249135.1">
    <property type="nucleotide sequence ID" value="NZ_BAAAPM010000005.1"/>
</dbReference>
<dbReference type="GO" id="GO:0008483">
    <property type="term" value="F:transaminase activity"/>
    <property type="evidence" value="ECO:0007669"/>
    <property type="project" value="UniProtKB-KW"/>
</dbReference>
<dbReference type="InterPro" id="IPR024551">
    <property type="entry name" value="AspAT_Ic"/>
</dbReference>
<proteinExistence type="predicted"/>
<keyword evidence="2" id="KW-0808">Transferase</keyword>
<dbReference type="PANTHER" id="PTHR43799:SF1">
    <property type="entry name" value="ASPARTATE AMINOTRANSFERASE"/>
    <property type="match status" value="1"/>
</dbReference>
<sequence length="446" mass="47413">MSTEPSSAPSSTTPPVPREPVDGSASTATSGLAARLDDLRREYAALQARGLRLDLTRGKPSAEQLDLSEPLLALPGEGAHTAEDGTDTRNYGGLAGLPELRRIFAELLGVPTEQLLAQGTASLTLMYDTVVQALLFGVPGSERPWSREEQVTFVCPVPGYDRHFAICEELGIRMVTVPMTSDGPDAEAVAELVASDPSIKGLWVVPTYANPDGSVVSEAVARRLVSMPAAAPDFRIFWDNAYAVHHLTEHETKTANALQLAEEAGNPDRVLMYASTSKITFAGSGVAFFAASPTNVAWFTKHLGIRSIGPDKVNHLRHASFFGDAEGVRAHMRRHREILAPKFSAVTSILAERLGDLGVASWTNPDGGYFVSVDVAPGTASRVVQLAKEAGIALTPAGATFPYGRDPQDRNIRLAPTMPPLEEVQVAMDGVATCILLAAAEAATPV</sequence>
<dbReference type="InterPro" id="IPR015422">
    <property type="entry name" value="PyrdxlP-dep_Trfase_small"/>
</dbReference>
<accession>A0ABN2JLM5</accession>
<feature type="region of interest" description="Disordered" evidence="1">
    <location>
        <begin position="1"/>
        <end position="30"/>
    </location>
</feature>
<organism evidence="2 3">
    <name type="scientific">Isoptericola hypogeus</name>
    <dbReference type="NCBI Taxonomy" id="300179"/>
    <lineage>
        <taxon>Bacteria</taxon>
        <taxon>Bacillati</taxon>
        <taxon>Actinomycetota</taxon>
        <taxon>Actinomycetes</taxon>
        <taxon>Micrococcales</taxon>
        <taxon>Promicromonosporaceae</taxon>
        <taxon>Isoptericola</taxon>
    </lineage>
</organism>
<gene>
    <name evidence="2" type="ORF">GCM10009809_28720</name>
</gene>
<feature type="compositionally biased region" description="Low complexity" evidence="1">
    <location>
        <begin position="1"/>
        <end position="11"/>
    </location>
</feature>
<dbReference type="Pfam" id="PF12897">
    <property type="entry name" value="Asp_aminotransf"/>
    <property type="match status" value="1"/>
</dbReference>
<dbReference type="Proteomes" id="UP001501138">
    <property type="component" value="Unassembled WGS sequence"/>
</dbReference>
<dbReference type="InterPro" id="IPR015424">
    <property type="entry name" value="PyrdxlP-dep_Trfase"/>
</dbReference>
<keyword evidence="3" id="KW-1185">Reference proteome</keyword>
<name>A0ABN2JLM5_9MICO</name>
<dbReference type="CDD" id="cd00609">
    <property type="entry name" value="AAT_like"/>
    <property type="match status" value="1"/>
</dbReference>
<reference evidence="2 3" key="1">
    <citation type="journal article" date="2019" name="Int. J. Syst. Evol. Microbiol.">
        <title>The Global Catalogue of Microorganisms (GCM) 10K type strain sequencing project: providing services to taxonomists for standard genome sequencing and annotation.</title>
        <authorList>
            <consortium name="The Broad Institute Genomics Platform"/>
            <consortium name="The Broad Institute Genome Sequencing Center for Infectious Disease"/>
            <person name="Wu L."/>
            <person name="Ma J."/>
        </authorList>
    </citation>
    <scope>NUCLEOTIDE SEQUENCE [LARGE SCALE GENOMIC DNA]</scope>
    <source>
        <strain evidence="2 3">JCM 15589</strain>
    </source>
</reference>
<protein>
    <submittedName>
        <fullName evidence="2">Aminotransferase class I/II-fold pyridoxal phosphate-dependent enzyme</fullName>
    </submittedName>
</protein>
<dbReference type="Gene3D" id="3.40.640.10">
    <property type="entry name" value="Type I PLP-dependent aspartate aminotransferase-like (Major domain)"/>
    <property type="match status" value="1"/>
</dbReference>
<dbReference type="PANTHER" id="PTHR43799">
    <property type="entry name" value="AMINOTRANSFERASE, PUTATIVE-RELATED"/>
    <property type="match status" value="1"/>
</dbReference>
<dbReference type="Gene3D" id="3.90.1150.10">
    <property type="entry name" value="Aspartate Aminotransferase, domain 1"/>
    <property type="match status" value="1"/>
</dbReference>
<comment type="caution">
    <text evidence="2">The sequence shown here is derived from an EMBL/GenBank/DDBJ whole genome shotgun (WGS) entry which is preliminary data.</text>
</comment>
<dbReference type="EMBL" id="BAAAPM010000005">
    <property type="protein sequence ID" value="GAA1731499.1"/>
    <property type="molecule type" value="Genomic_DNA"/>
</dbReference>
<dbReference type="InterPro" id="IPR015421">
    <property type="entry name" value="PyrdxlP-dep_Trfase_major"/>
</dbReference>
<keyword evidence="2" id="KW-0032">Aminotransferase</keyword>
<evidence type="ECO:0000313" key="3">
    <source>
        <dbReference type="Proteomes" id="UP001501138"/>
    </source>
</evidence>
<evidence type="ECO:0000313" key="2">
    <source>
        <dbReference type="EMBL" id="GAA1731499.1"/>
    </source>
</evidence>
<dbReference type="SUPFAM" id="SSF53383">
    <property type="entry name" value="PLP-dependent transferases"/>
    <property type="match status" value="1"/>
</dbReference>